<dbReference type="Pfam" id="PF00001">
    <property type="entry name" value="7tm_1"/>
    <property type="match status" value="1"/>
</dbReference>
<feature type="transmembrane region" description="Helical" evidence="9">
    <location>
        <begin position="291"/>
        <end position="311"/>
    </location>
</feature>
<sequence length="360" mass="40952">NNFICFNCCQTLLILCSCLIMDLLESLSHELAKRGNHLLWIETVMFSIINVAAFLGNLSVCYAVYRNQRLRTLSNMFVVALAVSDILMSTFCMPFSVVTLIRGQWIFGDSFCRFHGFGVFTFGLASLHTMGLIAVSRYFCIVKPERYIVLFKKQRILLYIGVVWCTAFIGSVPPFLFSHGGFEFQPGKAMCLYTFDTNIAYTVFIECVYVATPLTLIIVCYAKVFYTVSRSNQVFSLENNPQVLRANVEEAKVTKTLAAVMAGFACCWLPVCIIDYTDAAYGEPTLPRQAYLTYGFLVYLSSTINPFIYGATNKYFRRQYREIFNNMFCMKVCRCSETFDADYSSDCRRHGPRVQITSLA</sequence>
<evidence type="ECO:0000256" key="9">
    <source>
        <dbReference type="SAM" id="Phobius"/>
    </source>
</evidence>
<feature type="non-terminal residue" evidence="11">
    <location>
        <position position="1"/>
    </location>
</feature>
<dbReference type="PANTHER" id="PTHR22752">
    <property type="entry name" value="G PROTEIN-COUPLED RECEPTOR"/>
    <property type="match status" value="1"/>
</dbReference>
<dbReference type="GO" id="GO:0005886">
    <property type="term" value="C:plasma membrane"/>
    <property type="evidence" value="ECO:0007669"/>
    <property type="project" value="UniProtKB-SubCell"/>
</dbReference>
<evidence type="ECO:0000259" key="10">
    <source>
        <dbReference type="PROSITE" id="PS50262"/>
    </source>
</evidence>
<reference evidence="11 12" key="1">
    <citation type="submission" date="2022-05" db="EMBL/GenBank/DDBJ databases">
        <authorList>
            <consortium name="Genoscope - CEA"/>
            <person name="William W."/>
        </authorList>
    </citation>
    <scope>NUCLEOTIDE SEQUENCE [LARGE SCALE GENOMIC DNA]</scope>
</reference>
<dbReference type="AlphaFoldDB" id="A0AAU9X914"/>
<evidence type="ECO:0000256" key="8">
    <source>
        <dbReference type="ARBA" id="ARBA00023224"/>
    </source>
</evidence>
<keyword evidence="4 9" id="KW-1133">Transmembrane helix</keyword>
<keyword evidence="6 9" id="KW-0472">Membrane</keyword>
<feature type="transmembrane region" description="Helical" evidence="9">
    <location>
        <begin position="257"/>
        <end position="276"/>
    </location>
</feature>
<feature type="transmembrane region" description="Helical" evidence="9">
    <location>
        <begin position="199"/>
        <end position="222"/>
    </location>
</feature>
<dbReference type="Proteomes" id="UP001159428">
    <property type="component" value="Unassembled WGS sequence"/>
</dbReference>
<accession>A0AAU9X914</accession>
<protein>
    <recommendedName>
        <fullName evidence="10">G-protein coupled receptors family 1 profile domain-containing protein</fullName>
    </recommendedName>
</protein>
<feature type="transmembrane region" description="Helical" evidence="9">
    <location>
        <begin position="44"/>
        <end position="65"/>
    </location>
</feature>
<evidence type="ECO:0000256" key="1">
    <source>
        <dbReference type="ARBA" id="ARBA00004651"/>
    </source>
</evidence>
<feature type="domain" description="G-protein coupled receptors family 1 profile" evidence="10">
    <location>
        <begin position="56"/>
        <end position="309"/>
    </location>
</feature>
<name>A0AAU9X914_9CNID</name>
<evidence type="ECO:0000256" key="4">
    <source>
        <dbReference type="ARBA" id="ARBA00022989"/>
    </source>
</evidence>
<dbReference type="PRINTS" id="PR00237">
    <property type="entry name" value="GPCRRHODOPSN"/>
</dbReference>
<organism evidence="11 12">
    <name type="scientific">Pocillopora meandrina</name>
    <dbReference type="NCBI Taxonomy" id="46732"/>
    <lineage>
        <taxon>Eukaryota</taxon>
        <taxon>Metazoa</taxon>
        <taxon>Cnidaria</taxon>
        <taxon>Anthozoa</taxon>
        <taxon>Hexacorallia</taxon>
        <taxon>Scleractinia</taxon>
        <taxon>Astrocoeniina</taxon>
        <taxon>Pocilloporidae</taxon>
        <taxon>Pocillopora</taxon>
    </lineage>
</organism>
<dbReference type="Gene3D" id="1.20.1070.10">
    <property type="entry name" value="Rhodopsin 7-helix transmembrane proteins"/>
    <property type="match status" value="1"/>
</dbReference>
<dbReference type="InterPro" id="IPR017452">
    <property type="entry name" value="GPCR_Rhodpsn_7TM"/>
</dbReference>
<dbReference type="GO" id="GO:0004930">
    <property type="term" value="F:G protein-coupled receptor activity"/>
    <property type="evidence" value="ECO:0007669"/>
    <property type="project" value="UniProtKB-KW"/>
</dbReference>
<evidence type="ECO:0000256" key="3">
    <source>
        <dbReference type="ARBA" id="ARBA00022692"/>
    </source>
</evidence>
<keyword evidence="2" id="KW-1003">Cell membrane</keyword>
<dbReference type="SMART" id="SM01381">
    <property type="entry name" value="7TM_GPCR_Srsx"/>
    <property type="match status" value="1"/>
</dbReference>
<keyword evidence="7" id="KW-0675">Receptor</keyword>
<keyword evidence="8" id="KW-0807">Transducer</keyword>
<keyword evidence="5" id="KW-0297">G-protein coupled receptor</keyword>
<dbReference type="EMBL" id="CALNXJ010000035">
    <property type="protein sequence ID" value="CAH3141204.1"/>
    <property type="molecule type" value="Genomic_DNA"/>
</dbReference>
<comment type="caution">
    <text evidence="11">The sequence shown here is derived from an EMBL/GenBank/DDBJ whole genome shotgun (WGS) entry which is preliminary data.</text>
</comment>
<keyword evidence="3 9" id="KW-0812">Transmembrane</keyword>
<gene>
    <name evidence="11" type="ORF">PMEA_00019577</name>
</gene>
<feature type="transmembrane region" description="Helical" evidence="9">
    <location>
        <begin position="156"/>
        <end position="179"/>
    </location>
</feature>
<comment type="subcellular location">
    <subcellularLocation>
        <location evidence="1">Cell membrane</location>
        <topology evidence="1">Multi-pass membrane protein</topology>
    </subcellularLocation>
</comment>
<keyword evidence="12" id="KW-1185">Reference proteome</keyword>
<feature type="transmembrane region" description="Helical" evidence="9">
    <location>
        <begin position="114"/>
        <end position="135"/>
    </location>
</feature>
<evidence type="ECO:0000256" key="5">
    <source>
        <dbReference type="ARBA" id="ARBA00023040"/>
    </source>
</evidence>
<dbReference type="InterPro" id="IPR000276">
    <property type="entry name" value="GPCR_Rhodpsn"/>
</dbReference>
<evidence type="ECO:0000313" key="11">
    <source>
        <dbReference type="EMBL" id="CAH3141204.1"/>
    </source>
</evidence>
<evidence type="ECO:0000256" key="7">
    <source>
        <dbReference type="ARBA" id="ARBA00023170"/>
    </source>
</evidence>
<evidence type="ECO:0000256" key="6">
    <source>
        <dbReference type="ARBA" id="ARBA00023136"/>
    </source>
</evidence>
<feature type="transmembrane region" description="Helical" evidence="9">
    <location>
        <begin position="77"/>
        <end position="102"/>
    </location>
</feature>
<proteinExistence type="predicted"/>
<evidence type="ECO:0000256" key="2">
    <source>
        <dbReference type="ARBA" id="ARBA00022475"/>
    </source>
</evidence>
<dbReference type="SUPFAM" id="SSF81321">
    <property type="entry name" value="Family A G protein-coupled receptor-like"/>
    <property type="match status" value="1"/>
</dbReference>
<evidence type="ECO:0000313" key="12">
    <source>
        <dbReference type="Proteomes" id="UP001159428"/>
    </source>
</evidence>
<dbReference type="PROSITE" id="PS50262">
    <property type="entry name" value="G_PROTEIN_RECEP_F1_2"/>
    <property type="match status" value="1"/>
</dbReference>
<dbReference type="CDD" id="cd00637">
    <property type="entry name" value="7tm_classA_rhodopsin-like"/>
    <property type="match status" value="1"/>
</dbReference>